<comment type="function">
    <text evidence="5">Bidirectionally degrades single-stranded DNA into large acid-insoluble oligonucleotides, which are then degraded further into small acid-soluble oligonucleotides.</text>
</comment>
<proteinExistence type="inferred from homology"/>
<feature type="domain" description="Exonuclease VII large subunit C-terminal" evidence="7">
    <location>
        <begin position="133"/>
        <end position="482"/>
    </location>
</feature>
<dbReference type="InterPro" id="IPR003753">
    <property type="entry name" value="Exonuc_VII_L"/>
</dbReference>
<evidence type="ECO:0000256" key="3">
    <source>
        <dbReference type="ARBA" id="ARBA00022801"/>
    </source>
</evidence>
<keyword evidence="4 5" id="KW-0269">Exonuclease</keyword>
<keyword evidence="1 5" id="KW-0963">Cytoplasm</keyword>
<dbReference type="AlphaFoldDB" id="A0AAI9WMP0"/>
<comment type="caution">
    <text evidence="9">The sequence shown here is derived from an EMBL/GenBank/DDBJ whole genome shotgun (WGS) entry which is preliminary data.</text>
</comment>
<dbReference type="PANTHER" id="PTHR30008">
    <property type="entry name" value="EXODEOXYRIBONUCLEASE 7 LARGE SUBUNIT"/>
    <property type="match status" value="1"/>
</dbReference>
<evidence type="ECO:0000256" key="6">
    <source>
        <dbReference type="RuleBase" id="RU004355"/>
    </source>
</evidence>
<dbReference type="EMBL" id="WEHW01000041">
    <property type="protein sequence ID" value="KAB7650368.1"/>
    <property type="molecule type" value="Genomic_DNA"/>
</dbReference>
<dbReference type="InterPro" id="IPR025824">
    <property type="entry name" value="OB-fold_nuc-bd_dom"/>
</dbReference>
<dbReference type="GO" id="GO:0009318">
    <property type="term" value="C:exodeoxyribonuclease VII complex"/>
    <property type="evidence" value="ECO:0007669"/>
    <property type="project" value="UniProtKB-UniRule"/>
</dbReference>
<evidence type="ECO:0000259" key="7">
    <source>
        <dbReference type="Pfam" id="PF02601"/>
    </source>
</evidence>
<dbReference type="PANTHER" id="PTHR30008:SF0">
    <property type="entry name" value="EXODEOXYRIBONUCLEASE 7 LARGE SUBUNIT"/>
    <property type="match status" value="1"/>
</dbReference>
<reference evidence="9 10" key="1">
    <citation type="submission" date="2019-10" db="EMBL/GenBank/DDBJ databases">
        <title>Genome diversity of Sutterella seckii.</title>
        <authorList>
            <person name="Chaplin A.V."/>
            <person name="Sokolova S.R."/>
            <person name="Mosin K.A."/>
            <person name="Ivanova E.L."/>
            <person name="Kochetkova T.O."/>
            <person name="Goltsov A.Y."/>
            <person name="Trofimov D.Y."/>
            <person name="Efimov B.A."/>
        </authorList>
    </citation>
    <scope>NUCLEOTIDE SEQUENCE [LARGE SCALE GENOMIC DNA]</scope>
    <source>
        <strain evidence="9 10">ASD3426</strain>
    </source>
</reference>
<evidence type="ECO:0000256" key="2">
    <source>
        <dbReference type="ARBA" id="ARBA00022722"/>
    </source>
</evidence>
<organism evidence="9 10">
    <name type="scientific">Sutterella seckii</name>
    <dbReference type="NCBI Taxonomy" id="1944635"/>
    <lineage>
        <taxon>Bacteria</taxon>
        <taxon>Pseudomonadati</taxon>
        <taxon>Pseudomonadota</taxon>
        <taxon>Betaproteobacteria</taxon>
        <taxon>Burkholderiales</taxon>
        <taxon>Sutterellaceae</taxon>
        <taxon>Sutterella</taxon>
    </lineage>
</organism>
<dbReference type="GO" id="GO:0005737">
    <property type="term" value="C:cytoplasm"/>
    <property type="evidence" value="ECO:0007669"/>
    <property type="project" value="UniProtKB-SubCell"/>
</dbReference>
<comment type="subunit">
    <text evidence="5">Heterooligomer composed of large and small subunits.</text>
</comment>
<protein>
    <recommendedName>
        <fullName evidence="5">Exodeoxyribonuclease 7 large subunit</fullName>
        <ecNumber evidence="5">3.1.11.6</ecNumber>
    </recommendedName>
    <alternativeName>
        <fullName evidence="5">Exodeoxyribonuclease VII large subunit</fullName>
        <shortName evidence="5">Exonuclease VII large subunit</shortName>
    </alternativeName>
</protein>
<dbReference type="GO" id="GO:0008855">
    <property type="term" value="F:exodeoxyribonuclease VII activity"/>
    <property type="evidence" value="ECO:0007669"/>
    <property type="project" value="UniProtKB-UniRule"/>
</dbReference>
<keyword evidence="3 5" id="KW-0378">Hydrolase</keyword>
<dbReference type="InterPro" id="IPR020579">
    <property type="entry name" value="Exonuc_VII_lsu_C"/>
</dbReference>
<sequence length="495" mass="54780">MNRSSPDREGAVAEAKPLTVSETLTRIRNALDGVIDGLWISGEVAAVKTSGVGHVYFSIKDERGLIDCVLFGGARQGRRLFVIGEKIEIRGRTDIYAERGKLQIIASVWRPAGQGSLYEAFLRLKAKLEAEGLFDASKKRPIPGFVRRVALVTSSIAAAYGDVCRTIERRTPWVQILHVEAPVQGTDAPARLIAALRVADRTGADVVLLVRGGGAYEDLQAFNDEELARAIRAMRTPVISGVGHEADFTIADFAADLRASTPTAAAESIGPDREYWMKRLEKLFDALSGGLTREIQHAMQRFDRAQALMPDMDLRLANAERAVNLMAERFKSADFVLRTHSERVERAAAFLADPERVLSAPERVLEDRTEQFLAMADLQEKRRGERLGWPGQRLNDAIERKLGDAEREYRRALQQKPDPMRAVSLLSQRLLQAETALKLADPDRPLRAGYARISLGGRVVSAARDLSKGNSIEVRFFDGEAGAIVERVNVRSEKM</sequence>
<dbReference type="CDD" id="cd04489">
    <property type="entry name" value="ExoVII_LU_OBF"/>
    <property type="match status" value="1"/>
</dbReference>
<dbReference type="Pfam" id="PF13742">
    <property type="entry name" value="tRNA_anti_2"/>
    <property type="match status" value="1"/>
</dbReference>
<comment type="subcellular location">
    <subcellularLocation>
        <location evidence="5 6">Cytoplasm</location>
    </subcellularLocation>
</comment>
<feature type="domain" description="OB-fold nucleic acid binding" evidence="8">
    <location>
        <begin position="18"/>
        <end position="106"/>
    </location>
</feature>
<dbReference type="GO" id="GO:0006308">
    <property type="term" value="P:DNA catabolic process"/>
    <property type="evidence" value="ECO:0007669"/>
    <property type="project" value="UniProtKB-UniRule"/>
</dbReference>
<accession>A0AAI9WMP0</accession>
<dbReference type="EC" id="3.1.11.6" evidence="5"/>
<evidence type="ECO:0000313" key="10">
    <source>
        <dbReference type="Proteomes" id="UP000469462"/>
    </source>
</evidence>
<comment type="similarity">
    <text evidence="5 6">Belongs to the XseA family.</text>
</comment>
<dbReference type="NCBIfam" id="TIGR00237">
    <property type="entry name" value="xseA"/>
    <property type="match status" value="1"/>
</dbReference>
<evidence type="ECO:0000256" key="1">
    <source>
        <dbReference type="ARBA" id="ARBA00022490"/>
    </source>
</evidence>
<evidence type="ECO:0000313" key="9">
    <source>
        <dbReference type="EMBL" id="KAB7650368.1"/>
    </source>
</evidence>
<dbReference type="Proteomes" id="UP000469462">
    <property type="component" value="Unassembled WGS sequence"/>
</dbReference>
<dbReference type="GO" id="GO:0003676">
    <property type="term" value="F:nucleic acid binding"/>
    <property type="evidence" value="ECO:0007669"/>
    <property type="project" value="InterPro"/>
</dbReference>
<comment type="catalytic activity">
    <reaction evidence="5 6">
        <text>Exonucleolytic cleavage in either 5'- to 3'- or 3'- to 5'-direction to yield nucleoside 5'-phosphates.</text>
        <dbReference type="EC" id="3.1.11.6"/>
    </reaction>
</comment>
<keyword evidence="10" id="KW-1185">Reference proteome</keyword>
<evidence type="ECO:0000256" key="4">
    <source>
        <dbReference type="ARBA" id="ARBA00022839"/>
    </source>
</evidence>
<dbReference type="Pfam" id="PF02601">
    <property type="entry name" value="Exonuc_VII_L"/>
    <property type="match status" value="1"/>
</dbReference>
<evidence type="ECO:0000259" key="8">
    <source>
        <dbReference type="Pfam" id="PF13742"/>
    </source>
</evidence>
<name>A0AAI9WMP0_9BURK</name>
<gene>
    <name evidence="5 9" type="primary">xseA</name>
    <name evidence="9" type="ORF">GBM96_09240</name>
</gene>
<evidence type="ECO:0000256" key="5">
    <source>
        <dbReference type="HAMAP-Rule" id="MF_00378"/>
    </source>
</evidence>
<keyword evidence="2 5" id="KW-0540">Nuclease</keyword>
<dbReference type="HAMAP" id="MF_00378">
    <property type="entry name" value="Exonuc_7_L"/>
    <property type="match status" value="1"/>
</dbReference>